<proteinExistence type="predicted"/>
<evidence type="ECO:0000313" key="2">
    <source>
        <dbReference type="EMBL" id="MCW6536110.1"/>
    </source>
</evidence>
<keyword evidence="3" id="KW-1185">Reference proteome</keyword>
<dbReference type="RefSeq" id="WP_265269518.1">
    <property type="nucleotide sequence ID" value="NZ_JANFAV010000011.1"/>
</dbReference>
<accession>A0AA41Z9T5</accession>
<dbReference type="AlphaFoldDB" id="A0AA41Z9T5"/>
<feature type="region of interest" description="Disordered" evidence="1">
    <location>
        <begin position="62"/>
        <end position="82"/>
    </location>
</feature>
<organism evidence="2 3">
    <name type="scientific">Sphingomonas lycopersici</name>
    <dbReference type="NCBI Taxonomy" id="2951807"/>
    <lineage>
        <taxon>Bacteria</taxon>
        <taxon>Pseudomonadati</taxon>
        <taxon>Pseudomonadota</taxon>
        <taxon>Alphaproteobacteria</taxon>
        <taxon>Sphingomonadales</taxon>
        <taxon>Sphingomonadaceae</taxon>
        <taxon>Sphingomonas</taxon>
    </lineage>
</organism>
<reference evidence="2" key="1">
    <citation type="submission" date="2022-06" db="EMBL/GenBank/DDBJ databases">
        <title>Sphingomonas sp. nov. isolated from rhizosphere soil of tomato.</title>
        <authorList>
            <person name="Dong H."/>
            <person name="Gao R."/>
        </authorList>
    </citation>
    <scope>NUCLEOTIDE SEQUENCE</scope>
    <source>
        <strain evidence="2">MMSM24</strain>
    </source>
</reference>
<name>A0AA41Z9T5_9SPHN</name>
<gene>
    <name evidence="2" type="ORF">NEE01_15115</name>
</gene>
<evidence type="ECO:0000313" key="3">
    <source>
        <dbReference type="Proteomes" id="UP001165565"/>
    </source>
</evidence>
<sequence length="105" mass="11186">MAKKDGKKAKRIPKRIGGLKIPKELRHAGEALLDKANSPAGREIIATGLTMAAAAASAAARKQRTEAHRATRPGDPGTVDPQRVAEAVGDMADIVLERIFRPRKA</sequence>
<evidence type="ECO:0000256" key="1">
    <source>
        <dbReference type="SAM" id="MobiDB-lite"/>
    </source>
</evidence>
<dbReference type="Proteomes" id="UP001165565">
    <property type="component" value="Unassembled WGS sequence"/>
</dbReference>
<protein>
    <submittedName>
        <fullName evidence="2">Uncharacterized protein</fullName>
    </submittedName>
</protein>
<comment type="caution">
    <text evidence="2">The sequence shown here is derived from an EMBL/GenBank/DDBJ whole genome shotgun (WGS) entry which is preliminary data.</text>
</comment>
<dbReference type="EMBL" id="JANFAV010000011">
    <property type="protein sequence ID" value="MCW6536110.1"/>
    <property type="molecule type" value="Genomic_DNA"/>
</dbReference>